<dbReference type="InterPro" id="IPR009241">
    <property type="entry name" value="HigB-like"/>
</dbReference>
<proteinExistence type="predicted"/>
<accession>A0A451BAH5</accession>
<name>A0A451BAH5_9GAMM</name>
<dbReference type="Pfam" id="PF05973">
    <property type="entry name" value="Gp49"/>
    <property type="match status" value="1"/>
</dbReference>
<dbReference type="EMBL" id="CAADGH010000019">
    <property type="protein sequence ID" value="VFK75296.1"/>
    <property type="molecule type" value="Genomic_DNA"/>
</dbReference>
<sequence length="72" mass="8125">MGLERIREPHVKHLNGPLWEIRMTGRTGIGRALYVVAGGKSVIVVRAFVKKTRKTPRHEIGLALERAKKVLQ</sequence>
<organism evidence="1">
    <name type="scientific">Candidatus Kentrum sp. MB</name>
    <dbReference type="NCBI Taxonomy" id="2138164"/>
    <lineage>
        <taxon>Bacteria</taxon>
        <taxon>Pseudomonadati</taxon>
        <taxon>Pseudomonadota</taxon>
        <taxon>Gammaproteobacteria</taxon>
        <taxon>Candidatus Kentrum</taxon>
    </lineage>
</organism>
<dbReference type="AlphaFoldDB" id="A0A451BAH5"/>
<evidence type="ECO:0000313" key="1">
    <source>
        <dbReference type="EMBL" id="VFK75296.1"/>
    </source>
</evidence>
<reference evidence="1" key="1">
    <citation type="submission" date="2019-02" db="EMBL/GenBank/DDBJ databases">
        <authorList>
            <person name="Gruber-Vodicka R. H."/>
            <person name="Seah K. B. B."/>
        </authorList>
    </citation>
    <scope>NUCLEOTIDE SEQUENCE</scope>
    <source>
        <strain evidence="1">BECK_BZ198</strain>
    </source>
</reference>
<gene>
    <name evidence="1" type="ORF">BECKMB1821H_GA0114242_101928</name>
</gene>
<protein>
    <submittedName>
        <fullName evidence="1">Phage derived protein Gp49-like (DUF891)</fullName>
    </submittedName>
</protein>